<feature type="region of interest" description="Disordered" evidence="1">
    <location>
        <begin position="720"/>
        <end position="740"/>
    </location>
</feature>
<dbReference type="EMBL" id="UOFL01000093">
    <property type="protein sequence ID" value="VAW75805.1"/>
    <property type="molecule type" value="Genomic_DNA"/>
</dbReference>
<organism evidence="2">
    <name type="scientific">hydrothermal vent metagenome</name>
    <dbReference type="NCBI Taxonomy" id="652676"/>
    <lineage>
        <taxon>unclassified sequences</taxon>
        <taxon>metagenomes</taxon>
        <taxon>ecological metagenomes</taxon>
    </lineage>
</organism>
<accession>A0A3B0Y4Z4</accession>
<feature type="region of interest" description="Disordered" evidence="1">
    <location>
        <begin position="669"/>
        <end position="708"/>
    </location>
</feature>
<dbReference type="AlphaFoldDB" id="A0A3B0Y4Z4"/>
<evidence type="ECO:0000313" key="2">
    <source>
        <dbReference type="EMBL" id="VAW75805.1"/>
    </source>
</evidence>
<proteinExistence type="predicted"/>
<reference evidence="2" key="1">
    <citation type="submission" date="2018-06" db="EMBL/GenBank/DDBJ databases">
        <authorList>
            <person name="Zhirakovskaya E."/>
        </authorList>
    </citation>
    <scope>NUCLEOTIDE SEQUENCE</scope>
</reference>
<protein>
    <submittedName>
        <fullName evidence="2">DNA primase, phage associated</fullName>
    </submittedName>
</protein>
<gene>
    <name evidence="2" type="ORF">MNBD_GAMMA12-1363</name>
</gene>
<feature type="compositionally biased region" description="Basic and acidic residues" evidence="1">
    <location>
        <begin position="691"/>
        <end position="703"/>
    </location>
</feature>
<sequence>MNTNEIDTFKGSPVKRALIAYPGTKDGDVSVEILSKQLTAVGIQCYRVEFNQGLDANSYALSHSPASKSLGDVIRKAVWMGADKPHVDLSLDKSIDDNNESIVINSDLDLNQQDESNEIPTSIMARDDEKDNDTSIPATVLPIPAVDVEAEIKNNIIIMCFDNCRYRIRGLENNTVANQLKINLLVNLENALHMDTFDLYVARHRKNFIQQASIELGVSENKIKKHLNKIFLKLEFLQEESIQKMMEPKPRDNELTLLERAEAMHYLTSHNIVHRILEDFQRCGLIGEKTNKLVAYFACISRLLPNPIAVMIQSSSASGKSVLMDVALSFVPVHQRVQYSAITGQSLYYMGDISVKHKIFSVSEEEGVSAAAYALKLLISEGQLTIASTGKDPDSGRHVTREYKVEGPVMLFSTTTAIDIDEELLNRCFVLSVDEDREQTRAIHDLQRSAETLEGLKVNQIKDDVIRVQQNAQSLLKPLRVVNPYAKQLTFLSDKTRARRDHPKYLTLINSIALLHQYQREIKKEYCNGKFISYVEVTIEDIDLANQLAHKVLGSSLDELPPQTRRLLMLIDNMVNAHGEDTNIPRSDYRFSRRDVRAYTGWGDTQLKVHIKRLENMEYLLIHRGGRGRQFIYELLYNSEGQNGDQFLMGLIDVTKLKEHDDDEKLSGLMTHRSGASRPQVGEISGASQLDENHEDAHEHRASETNNLLSDIEVKSLIEKNTQQASYHNSSSSNLSGGAK</sequence>
<evidence type="ECO:0000256" key="1">
    <source>
        <dbReference type="SAM" id="MobiDB-lite"/>
    </source>
</evidence>
<name>A0A3B0Y4Z4_9ZZZZ</name>
<feature type="compositionally biased region" description="Low complexity" evidence="1">
    <location>
        <begin position="726"/>
        <end position="740"/>
    </location>
</feature>